<proteinExistence type="predicted"/>
<dbReference type="EMBL" id="JACAZE010000001">
    <property type="protein sequence ID" value="KAF7323215.1"/>
    <property type="molecule type" value="Genomic_DNA"/>
</dbReference>
<comment type="caution">
    <text evidence="2">The sequence shown here is derived from an EMBL/GenBank/DDBJ whole genome shotgun (WGS) entry which is preliminary data.</text>
</comment>
<evidence type="ECO:0000313" key="2">
    <source>
        <dbReference type="EMBL" id="KAF7323215.1"/>
    </source>
</evidence>
<gene>
    <name evidence="2" type="ORF">HMN09_00102200</name>
</gene>
<name>A0A8H6TWY1_MYCCL</name>
<feature type="compositionally biased region" description="Polar residues" evidence="1">
    <location>
        <begin position="1087"/>
        <end position="1103"/>
    </location>
</feature>
<feature type="compositionally biased region" description="Basic and acidic residues" evidence="1">
    <location>
        <begin position="1104"/>
        <end position="1121"/>
    </location>
</feature>
<dbReference type="OrthoDB" id="2907011at2759"/>
<feature type="region of interest" description="Disordered" evidence="1">
    <location>
        <begin position="1258"/>
        <end position="1302"/>
    </location>
</feature>
<feature type="compositionally biased region" description="Basic and acidic residues" evidence="1">
    <location>
        <begin position="1066"/>
        <end position="1082"/>
    </location>
</feature>
<feature type="compositionally biased region" description="Low complexity" evidence="1">
    <location>
        <begin position="1277"/>
        <end position="1289"/>
    </location>
</feature>
<evidence type="ECO:0000256" key="1">
    <source>
        <dbReference type="SAM" id="MobiDB-lite"/>
    </source>
</evidence>
<evidence type="ECO:0000313" key="3">
    <source>
        <dbReference type="Proteomes" id="UP000613580"/>
    </source>
</evidence>
<sequence length="1511" mass="166346">MKATTSANTNVQRATGKVPVKYALQSLFSGGLERPHPLVSACKYPLTSTPDPELSVLGLGNIGLPFKESDALGLISSAKPEVVRDSNKTGSWEVPADKMYFLNPAWDEWIHDVAGPAALTGIGVSHKNNLRVKYVFRALSIHEATLQALEESTPEKPVQTGPTKLGELILVLPSTPGFTGGQLSYSFRDESFPVPSTINDQTDEQIFVVCAYAGLQETLGPVSAGFRLSLTYDIVHDGTGQHSYVAPTLESPKQRLNRLLTPWPYAEDSPACTGSKYAYPHLMGFLLTNEYPIDTATDFESVMLDGTNDEVPFKALCSAGGLALYFARIELVVQREAEAMVDVDDRFSDAEIQTVVVRQVFDVLGIPVDAIDAGGGGGLDTLDPEGLIIRDGIKLKAPISVGYSAEKTHVFSVYSHSALLLWPLNSKRLQVKLIDNVHEYAAQVLDNNIVAAIPSRKELHLFDMLVAWSQDKVENGADAELASVTQLLQRCSEQWLDADRFLAAMLACGAHKSVDVLGVDGVAEAYAVFGWSVVRTICSALVSNDPCKANKWEMVTHLGNMAAACGDVDLHSWCQHQQSLMLYSLSKTDPEDINWLMLLAISYGGEFLCNYVYPQLTAQFLPTQRFWLPFLTQLHQHRARIPCMNPKTVYDVIEQGLHHVLVAVTLKLDADGNARLVADILRCSLDVDHGTRLCADVVDSMRDAFANEEFHGAAALEYYDVLCDLFIEYFATRRECHAYGWLQGFFLDAVVLMLSESQLEGSRLEKIVQIIRCAGGASVLNTLFKSQPYILRRHSAESLQAFARAVLVLKQDDDEFEYTMMKAFVVGAALDAIELRPPSSRKATEGVEFVFEMQASSATVGSFLARVLSACSELEDADVLVAVDVLTDLHRIVHSRGMSLGHPSVRDFSASVVCLFSKSLVLLPAPKSITAVRCRNKQCPECLELRAFLEDDTKTFLCMRKKLSLRRHIEAQLHSAGLAEAGVTWQSVKPTVTRCELQITKPREFLSPRPSEEDRTKGAALMALLGDVETQRQILGEDYDRIARLFGIDSPIQEDEAGAAVPVASAHEDPIGRPEDLFRSNSEDESSGNTEIQPTKDSSSTPGTDDRISEGELADLKRDSSSPEPSKPSRAQRRGANIKKYRLERKGRRKSGGGAAAQSAAADPETVKQEAPEGTDEDEGAVVASGSSQDSLEDFVVPDSQSDPHPHESQSSSAGNDADADSSGSETDGPPGPELKEPLEHFIRGIVKLELKALASEEDLEESSKAADGDSDELSESSEANTASSSESQAEAEDEDPDSDELSDFKRAKTILEKLINTYAADLLAPRWIAPFVFTLDQRPHMEGPRSSSAYSTLRFDCAVCFVAGTHTCKFGTTMYVLSTSRGFYDPETYEDIEELKTYNEYSNRTAPDEEKTRTEMPKILYHPGFRLVVGQRCAERAADYHHARHRLYTIARRVRDEMASISKSLPEINEEGMFEELKNPEDNLLEDILDDLKNDIEHWKAVSSRYKSER</sequence>
<feature type="region of interest" description="Disordered" evidence="1">
    <location>
        <begin position="1057"/>
        <end position="1238"/>
    </location>
</feature>
<organism evidence="2 3">
    <name type="scientific">Mycena chlorophos</name>
    <name type="common">Agaric fungus</name>
    <name type="synonym">Agaricus chlorophos</name>
    <dbReference type="NCBI Taxonomy" id="658473"/>
    <lineage>
        <taxon>Eukaryota</taxon>
        <taxon>Fungi</taxon>
        <taxon>Dikarya</taxon>
        <taxon>Basidiomycota</taxon>
        <taxon>Agaricomycotina</taxon>
        <taxon>Agaricomycetes</taxon>
        <taxon>Agaricomycetidae</taxon>
        <taxon>Agaricales</taxon>
        <taxon>Marasmiineae</taxon>
        <taxon>Mycenaceae</taxon>
        <taxon>Mycena</taxon>
    </lineage>
</organism>
<reference evidence="2" key="1">
    <citation type="submission" date="2020-05" db="EMBL/GenBank/DDBJ databases">
        <title>Mycena genomes resolve the evolution of fungal bioluminescence.</title>
        <authorList>
            <person name="Tsai I.J."/>
        </authorList>
    </citation>
    <scope>NUCLEOTIDE SEQUENCE</scope>
    <source>
        <strain evidence="2">110903Hualien_Pintung</strain>
    </source>
</reference>
<feature type="compositionally biased region" description="Low complexity" evidence="1">
    <location>
        <begin position="1209"/>
        <end position="1225"/>
    </location>
</feature>
<feature type="compositionally biased region" description="Acidic residues" evidence="1">
    <location>
        <begin position="1290"/>
        <end position="1302"/>
    </location>
</feature>
<keyword evidence="3" id="KW-1185">Reference proteome</keyword>
<feature type="compositionally biased region" description="Basic residues" evidence="1">
    <location>
        <begin position="1130"/>
        <end position="1151"/>
    </location>
</feature>
<protein>
    <submittedName>
        <fullName evidence="2">Uncharacterized protein</fullName>
    </submittedName>
</protein>
<dbReference type="Proteomes" id="UP000613580">
    <property type="component" value="Unassembled WGS sequence"/>
</dbReference>
<accession>A0A8H6TWY1</accession>